<dbReference type="EMBL" id="CM051394">
    <property type="protein sequence ID" value="KAJ4730298.1"/>
    <property type="molecule type" value="Genomic_DNA"/>
</dbReference>
<organism evidence="1 2">
    <name type="scientific">Melia azedarach</name>
    <name type="common">Chinaberry tree</name>
    <dbReference type="NCBI Taxonomy" id="155640"/>
    <lineage>
        <taxon>Eukaryota</taxon>
        <taxon>Viridiplantae</taxon>
        <taxon>Streptophyta</taxon>
        <taxon>Embryophyta</taxon>
        <taxon>Tracheophyta</taxon>
        <taxon>Spermatophyta</taxon>
        <taxon>Magnoliopsida</taxon>
        <taxon>eudicotyledons</taxon>
        <taxon>Gunneridae</taxon>
        <taxon>Pentapetalae</taxon>
        <taxon>rosids</taxon>
        <taxon>malvids</taxon>
        <taxon>Sapindales</taxon>
        <taxon>Meliaceae</taxon>
        <taxon>Melia</taxon>
    </lineage>
</organism>
<evidence type="ECO:0000313" key="1">
    <source>
        <dbReference type="EMBL" id="KAJ4730298.1"/>
    </source>
</evidence>
<sequence length="440" mass="46823">MRLLRRKVLNYVSIFCSRRSMSSSAVMSFGDGSHGALGLPTSLTGIGGDAYEPTRVPGLPSDITSVSAGHYHSLAVTSGGVVWAWGRNNEAQLGRGLLEPRETWNDPRRVEGLDRVNVCAAFASGVISSAIGDDGSLWVWGKSKRGQLGLGKDITEAAVPSRVKTLAGEKIVKVSFGWGHALAQTEDGKLFGWGYSADGRIGKVGIALERSPLESNVNISKSNQEISSSTTEVTEKLVSEEMEKERDMPIIWEPSLVEELIGVEVADIACGFDHSLVLCCNGIVLSCGSNVYVQLGRAKQEMGMFPVDINFCPISIASGLGHSLAICEVPSSNARGGAKSIVSWGWNQSSQLGRTGPENIPSLVEGLEEESVISVSGGRVHSMALTSKREVWTWGCGKNGRLGLGSSSDEAEPMLVDFLEGCEIVQAVAGFDHNLVLVAE</sequence>
<keyword evidence="2" id="KW-1185">Reference proteome</keyword>
<protein>
    <submittedName>
        <fullName evidence="1">Ultraviolet-B receptor UVR8-like</fullName>
    </submittedName>
</protein>
<comment type="caution">
    <text evidence="1">The sequence shown here is derived from an EMBL/GenBank/DDBJ whole genome shotgun (WGS) entry which is preliminary data.</text>
</comment>
<reference evidence="1 2" key="1">
    <citation type="journal article" date="2023" name="Science">
        <title>Complex scaffold remodeling in plant triterpene biosynthesis.</title>
        <authorList>
            <person name="De La Pena R."/>
            <person name="Hodgson H."/>
            <person name="Liu J.C."/>
            <person name="Stephenson M.J."/>
            <person name="Martin A.C."/>
            <person name="Owen C."/>
            <person name="Harkess A."/>
            <person name="Leebens-Mack J."/>
            <person name="Jimenez L.E."/>
            <person name="Osbourn A."/>
            <person name="Sattely E.S."/>
        </authorList>
    </citation>
    <scope>NUCLEOTIDE SEQUENCE [LARGE SCALE GENOMIC DNA]</scope>
    <source>
        <strain evidence="2">cv. JPN11</strain>
        <tissue evidence="1">Leaf</tissue>
    </source>
</reference>
<accession>A0ACC1Z4K4</accession>
<name>A0ACC1Z4K4_MELAZ</name>
<evidence type="ECO:0000313" key="2">
    <source>
        <dbReference type="Proteomes" id="UP001164539"/>
    </source>
</evidence>
<gene>
    <name evidence="1" type="ORF">OWV82_002952</name>
</gene>
<proteinExistence type="predicted"/>
<dbReference type="Proteomes" id="UP001164539">
    <property type="component" value="Chromosome 1"/>
</dbReference>